<gene>
    <name evidence="10" type="primary">LOC109314198</name>
</gene>
<dbReference type="OMA" id="QIRSECF"/>
<evidence type="ECO:0000256" key="6">
    <source>
        <dbReference type="PROSITE-ProRule" id="PRU01052"/>
    </source>
</evidence>
<evidence type="ECO:0000256" key="4">
    <source>
        <dbReference type="ARBA" id="ARBA00022859"/>
    </source>
</evidence>
<dbReference type="FunFam" id="1.20.1000.10:FF:000001">
    <property type="entry name" value="Guanylate binding protein 1"/>
    <property type="match status" value="1"/>
</dbReference>
<dbReference type="InterPro" id="IPR037684">
    <property type="entry name" value="GBP_C"/>
</dbReference>
<dbReference type="KEGG" id="cpoo:109314198"/>
<dbReference type="OrthoDB" id="2135133at2759"/>
<evidence type="ECO:0000256" key="8">
    <source>
        <dbReference type="SAM" id="MobiDB-lite"/>
    </source>
</evidence>
<dbReference type="GO" id="GO:0005525">
    <property type="term" value="F:GTP binding"/>
    <property type="evidence" value="ECO:0007669"/>
    <property type="project" value="UniProtKB-KW"/>
</dbReference>
<feature type="domain" description="GB1/RHD3-type G" evidence="9">
    <location>
        <begin position="36"/>
        <end position="276"/>
    </location>
</feature>
<accession>A0A7M4F2D6</accession>
<reference evidence="10" key="1">
    <citation type="submission" date="2025-08" db="UniProtKB">
        <authorList>
            <consortium name="Ensembl"/>
        </authorList>
    </citation>
    <scope>IDENTIFICATION</scope>
</reference>
<dbReference type="PANTHER" id="PTHR10751">
    <property type="entry name" value="GUANYLATE BINDING PROTEIN"/>
    <property type="match status" value="1"/>
</dbReference>
<dbReference type="InterPro" id="IPR030386">
    <property type="entry name" value="G_GB1_RHD3_dom"/>
</dbReference>
<dbReference type="Proteomes" id="UP000594220">
    <property type="component" value="Unplaced"/>
</dbReference>
<dbReference type="CDD" id="cd16269">
    <property type="entry name" value="GBP_C"/>
    <property type="match status" value="1"/>
</dbReference>
<evidence type="ECO:0000259" key="9">
    <source>
        <dbReference type="PROSITE" id="PS51715"/>
    </source>
</evidence>
<feature type="region of interest" description="Disordered" evidence="8">
    <location>
        <begin position="606"/>
        <end position="627"/>
    </location>
</feature>
<dbReference type="SUPFAM" id="SSF52540">
    <property type="entry name" value="P-loop containing nucleoside triphosphate hydrolases"/>
    <property type="match status" value="1"/>
</dbReference>
<dbReference type="GO" id="GO:0045087">
    <property type="term" value="P:innate immune response"/>
    <property type="evidence" value="ECO:0007669"/>
    <property type="project" value="UniProtKB-KW"/>
</dbReference>
<evidence type="ECO:0000313" key="10">
    <source>
        <dbReference type="Ensembl" id="ENSCPRP00005017536.1"/>
    </source>
</evidence>
<name>A0A7M4F2D6_CROPO</name>
<dbReference type="Pfam" id="PF02841">
    <property type="entry name" value="GBP_C"/>
    <property type="match status" value="1"/>
</dbReference>
<keyword evidence="11" id="KW-1185">Reference proteome</keyword>
<evidence type="ECO:0000256" key="5">
    <source>
        <dbReference type="ARBA" id="ARBA00023134"/>
    </source>
</evidence>
<dbReference type="Ensembl" id="ENSCPRT00005020538.1">
    <property type="protein sequence ID" value="ENSCPRP00005017536.1"/>
    <property type="gene ID" value="ENSCPRG00005012227.1"/>
</dbReference>
<evidence type="ECO:0000256" key="2">
    <source>
        <dbReference type="ARBA" id="ARBA00022741"/>
    </source>
</evidence>
<organism evidence="10 11">
    <name type="scientific">Crocodylus porosus</name>
    <name type="common">Saltwater crocodile</name>
    <name type="synonym">Estuarine crocodile</name>
    <dbReference type="NCBI Taxonomy" id="8502"/>
    <lineage>
        <taxon>Eukaryota</taxon>
        <taxon>Metazoa</taxon>
        <taxon>Chordata</taxon>
        <taxon>Craniata</taxon>
        <taxon>Vertebrata</taxon>
        <taxon>Euteleostomi</taxon>
        <taxon>Archelosauria</taxon>
        <taxon>Archosauria</taxon>
        <taxon>Crocodylia</taxon>
        <taxon>Longirostres</taxon>
        <taxon>Crocodylidae</taxon>
        <taxon>Crocodylus</taxon>
    </lineage>
</organism>
<evidence type="ECO:0000256" key="7">
    <source>
        <dbReference type="SAM" id="Coils"/>
    </source>
</evidence>
<dbReference type="CDD" id="cd01851">
    <property type="entry name" value="GBP"/>
    <property type="match status" value="1"/>
</dbReference>
<dbReference type="GeneTree" id="ENSGT00940000154265"/>
<reference evidence="10" key="2">
    <citation type="submission" date="2025-09" db="UniProtKB">
        <authorList>
            <consortium name="Ensembl"/>
        </authorList>
    </citation>
    <scope>IDENTIFICATION</scope>
</reference>
<protein>
    <submittedName>
        <fullName evidence="10">Guanylate-binding protein 1-like</fullName>
    </submittedName>
</protein>
<dbReference type="InterPro" id="IPR036543">
    <property type="entry name" value="Guanylate-bd_C_sf"/>
</dbReference>
<dbReference type="RefSeq" id="XP_019396751.1">
    <property type="nucleotide sequence ID" value="XM_019541206.1"/>
</dbReference>
<sequence length="627" mass="71226">MASKMPMEHPLCLVGNGTNGELEVKPKALEILCGITQPVVVVSIVGLYRTGKSYLMNQLAGKKRGFPLGSTVQSQTKGIWMWCLPHPRLSDYTLVLLDTEGLGDVEKGNTKNDHQIFALTVLLSSTLVYNSKGTIDEYAMEQLHFVTTLTEHIKVKAQEREEDEEGCQFVRFFPCFIWAVRDFTLELKINEQPVTEDDYLENALKFKKAVTKGALAYNLPRECIKTFFPTRKCFVFVQPAPAKDISQLELLPESSLDPQFLEKTRHFCQHVLQSSPVKTVKGGHPVSGQMFGSLVQCYVETLRSGKVPCMDNAVVALAALENKAAVQEGLAHYTSQMKQLKFPVDQEELSEKHGDSMAGALGVFMDRSFKDEGQKYLQKLKDGIKENYGRLLRKNEVASKDTCFALLEELSAPMQKRLSDNVYNQPGGYEAYIRDQHQVVEDFRKKPKKGVKVEDVLEQFLASKKAEAEAVLKFDTLITDMEKHLAVGKQKAELLEQQRKAEEERRMRAEQLVKDQECSFQEYQRQLEAKLAEEAAITKKEAQQALECKLKEQRELLQQGFREKSMLMEQEISTLKREINSVREQDYISLAKNMIKVFSIVYDICTSDDDSPSQSRSQTRGKTRKPK</sequence>
<dbReference type="Gene3D" id="3.40.50.300">
    <property type="entry name" value="P-loop containing nucleotide triphosphate hydrolases"/>
    <property type="match status" value="1"/>
</dbReference>
<feature type="coiled-coil region" evidence="7">
    <location>
        <begin position="485"/>
        <end position="585"/>
    </location>
</feature>
<evidence type="ECO:0000256" key="3">
    <source>
        <dbReference type="ARBA" id="ARBA00022801"/>
    </source>
</evidence>
<dbReference type="InterPro" id="IPR027417">
    <property type="entry name" value="P-loop_NTPase"/>
</dbReference>
<dbReference type="AlphaFoldDB" id="A0A7M4F2D6"/>
<dbReference type="FunFam" id="3.40.50.300:FF:002830">
    <property type="entry name" value="Guanylate-binding protein 2"/>
    <property type="match status" value="1"/>
</dbReference>
<proteinExistence type="inferred from homology"/>
<dbReference type="RefSeq" id="XP_019396750.1">
    <property type="nucleotide sequence ID" value="XM_019541205.1"/>
</dbReference>
<evidence type="ECO:0000313" key="11">
    <source>
        <dbReference type="Proteomes" id="UP000594220"/>
    </source>
</evidence>
<dbReference type="Pfam" id="PF02263">
    <property type="entry name" value="GBP"/>
    <property type="match status" value="1"/>
</dbReference>
<evidence type="ECO:0000256" key="1">
    <source>
        <dbReference type="ARBA" id="ARBA00022588"/>
    </source>
</evidence>
<dbReference type="GO" id="GO:0003924">
    <property type="term" value="F:GTPase activity"/>
    <property type="evidence" value="ECO:0007669"/>
    <property type="project" value="InterPro"/>
</dbReference>
<keyword evidence="2" id="KW-0547">Nucleotide-binding</keyword>
<keyword evidence="5" id="KW-0342">GTP-binding</keyword>
<dbReference type="Gene3D" id="1.20.1000.10">
    <property type="entry name" value="Guanylate-binding protein, C-terminal domain"/>
    <property type="match status" value="1"/>
</dbReference>
<dbReference type="PROSITE" id="PS51715">
    <property type="entry name" value="G_GB1_RHD3"/>
    <property type="match status" value="1"/>
</dbReference>
<dbReference type="InterPro" id="IPR015894">
    <property type="entry name" value="Guanylate-bd_N"/>
</dbReference>
<dbReference type="InterPro" id="IPR003191">
    <property type="entry name" value="Guanylate-bd/ATL_C"/>
</dbReference>
<keyword evidence="7" id="KW-0175">Coiled coil</keyword>
<keyword evidence="4" id="KW-0391">Immunity</keyword>
<dbReference type="SUPFAM" id="SSF48340">
    <property type="entry name" value="Interferon-induced guanylate-binding protein 1 (GBP1), C-terminal domain"/>
    <property type="match status" value="1"/>
</dbReference>
<keyword evidence="1" id="KW-0399">Innate immunity</keyword>
<comment type="similarity">
    <text evidence="6">Belongs to the TRAFAC class dynamin-like GTPase superfamily. GB1/RHD3 GTPase family.</text>
</comment>
<dbReference type="GeneID" id="109314198"/>
<keyword evidence="3" id="KW-0378">Hydrolase</keyword>